<proteinExistence type="predicted"/>
<evidence type="ECO:0000313" key="1">
    <source>
        <dbReference type="EMBL" id="KIJ34056.1"/>
    </source>
</evidence>
<sequence>MTNLTTLKMKITNPSSFLPILRFLSSSTPCLTSLEVSLYSGPVSESFTVKEIDQVTLTCIPLRHLQHIRLTNVYFVKYMTKQSDGQLSRLLPSLSNPEIYFVNPPNEFLNLFQWGNRPCLTYMFVWIMLPIHTPNDTSSIFDSFFKRHPKIAGLALTVLEPPTPFPLQPWTTEMFPNLHRVFTNLAIHPVESLEIVRQLIHVCGTFGDATIAHLEEMRNLEQCVAYLDMDLCDFLKSIPSNIQKRTVERVSGEDGDVSDEV</sequence>
<dbReference type="EMBL" id="KN837204">
    <property type="protein sequence ID" value="KIJ34056.1"/>
    <property type="molecule type" value="Genomic_DNA"/>
</dbReference>
<protein>
    <submittedName>
        <fullName evidence="1">Uncharacterized protein</fullName>
    </submittedName>
</protein>
<dbReference type="AlphaFoldDB" id="A0A0C9V9T0"/>
<gene>
    <name evidence="1" type="ORF">M422DRAFT_263847</name>
</gene>
<dbReference type="HOGENOM" id="CLU_984097_0_0_1"/>
<keyword evidence="2" id="KW-1185">Reference proteome</keyword>
<organism evidence="1 2">
    <name type="scientific">Sphaerobolus stellatus (strain SS14)</name>
    <dbReference type="NCBI Taxonomy" id="990650"/>
    <lineage>
        <taxon>Eukaryota</taxon>
        <taxon>Fungi</taxon>
        <taxon>Dikarya</taxon>
        <taxon>Basidiomycota</taxon>
        <taxon>Agaricomycotina</taxon>
        <taxon>Agaricomycetes</taxon>
        <taxon>Phallomycetidae</taxon>
        <taxon>Geastrales</taxon>
        <taxon>Sphaerobolaceae</taxon>
        <taxon>Sphaerobolus</taxon>
    </lineage>
</organism>
<accession>A0A0C9V9T0</accession>
<reference evidence="1 2" key="1">
    <citation type="submission" date="2014-06" db="EMBL/GenBank/DDBJ databases">
        <title>Evolutionary Origins and Diversification of the Mycorrhizal Mutualists.</title>
        <authorList>
            <consortium name="DOE Joint Genome Institute"/>
            <consortium name="Mycorrhizal Genomics Consortium"/>
            <person name="Kohler A."/>
            <person name="Kuo A."/>
            <person name="Nagy L.G."/>
            <person name="Floudas D."/>
            <person name="Copeland A."/>
            <person name="Barry K.W."/>
            <person name="Cichocki N."/>
            <person name="Veneault-Fourrey C."/>
            <person name="LaButti K."/>
            <person name="Lindquist E.A."/>
            <person name="Lipzen A."/>
            <person name="Lundell T."/>
            <person name="Morin E."/>
            <person name="Murat C."/>
            <person name="Riley R."/>
            <person name="Ohm R."/>
            <person name="Sun H."/>
            <person name="Tunlid A."/>
            <person name="Henrissat B."/>
            <person name="Grigoriev I.V."/>
            <person name="Hibbett D.S."/>
            <person name="Martin F."/>
        </authorList>
    </citation>
    <scope>NUCLEOTIDE SEQUENCE [LARGE SCALE GENOMIC DNA]</scope>
    <source>
        <strain evidence="1 2">SS14</strain>
    </source>
</reference>
<evidence type="ECO:0000313" key="2">
    <source>
        <dbReference type="Proteomes" id="UP000054279"/>
    </source>
</evidence>
<dbReference type="Proteomes" id="UP000054279">
    <property type="component" value="Unassembled WGS sequence"/>
</dbReference>
<name>A0A0C9V9T0_SPHS4</name>